<sequence length="157" mass="17312">MARLPAPPCSRRPRSEPHAARSGASSLLLSFSISLPGRPRRGAPPTPDVTAEHRVAMETPSGPHRIWTGTGGPEWGPRQRAPAKGAGEVTSTGEGQSERGDEEESGKENKEERRDTEERERKENKEAREQGGKRRKGKQEGKENKEEIGDKEEREGK</sequence>
<evidence type="ECO:0000313" key="2">
    <source>
        <dbReference type="EMBL" id="KAJ1133109.1"/>
    </source>
</evidence>
<gene>
    <name evidence="2" type="ORF">NDU88_011407</name>
</gene>
<accession>A0AAV7PYS1</accession>
<dbReference type="AlphaFoldDB" id="A0AAV7PYS1"/>
<feature type="compositionally biased region" description="Basic and acidic residues" evidence="1">
    <location>
        <begin position="106"/>
        <end position="157"/>
    </location>
</feature>
<feature type="compositionally biased region" description="Low complexity" evidence="1">
    <location>
        <begin position="22"/>
        <end position="37"/>
    </location>
</feature>
<protein>
    <submittedName>
        <fullName evidence="2">Uncharacterized protein</fullName>
    </submittedName>
</protein>
<comment type="caution">
    <text evidence="2">The sequence shown here is derived from an EMBL/GenBank/DDBJ whole genome shotgun (WGS) entry which is preliminary data.</text>
</comment>
<keyword evidence="3" id="KW-1185">Reference proteome</keyword>
<organism evidence="2 3">
    <name type="scientific">Pleurodeles waltl</name>
    <name type="common">Iberian ribbed newt</name>
    <dbReference type="NCBI Taxonomy" id="8319"/>
    <lineage>
        <taxon>Eukaryota</taxon>
        <taxon>Metazoa</taxon>
        <taxon>Chordata</taxon>
        <taxon>Craniata</taxon>
        <taxon>Vertebrata</taxon>
        <taxon>Euteleostomi</taxon>
        <taxon>Amphibia</taxon>
        <taxon>Batrachia</taxon>
        <taxon>Caudata</taxon>
        <taxon>Salamandroidea</taxon>
        <taxon>Salamandridae</taxon>
        <taxon>Pleurodelinae</taxon>
        <taxon>Pleurodeles</taxon>
    </lineage>
</organism>
<dbReference type="Proteomes" id="UP001066276">
    <property type="component" value="Chromosome 7"/>
</dbReference>
<evidence type="ECO:0000313" key="3">
    <source>
        <dbReference type="Proteomes" id="UP001066276"/>
    </source>
</evidence>
<feature type="compositionally biased region" description="Pro residues" evidence="1">
    <location>
        <begin position="1"/>
        <end position="10"/>
    </location>
</feature>
<name>A0AAV7PYS1_PLEWA</name>
<dbReference type="EMBL" id="JANPWB010000011">
    <property type="protein sequence ID" value="KAJ1133109.1"/>
    <property type="molecule type" value="Genomic_DNA"/>
</dbReference>
<reference evidence="2" key="1">
    <citation type="journal article" date="2022" name="bioRxiv">
        <title>Sequencing and chromosome-scale assembly of the giantPleurodeles waltlgenome.</title>
        <authorList>
            <person name="Brown T."/>
            <person name="Elewa A."/>
            <person name="Iarovenko S."/>
            <person name="Subramanian E."/>
            <person name="Araus A.J."/>
            <person name="Petzold A."/>
            <person name="Susuki M."/>
            <person name="Suzuki K.-i.T."/>
            <person name="Hayashi T."/>
            <person name="Toyoda A."/>
            <person name="Oliveira C."/>
            <person name="Osipova E."/>
            <person name="Leigh N.D."/>
            <person name="Simon A."/>
            <person name="Yun M.H."/>
        </authorList>
    </citation>
    <scope>NUCLEOTIDE SEQUENCE</scope>
    <source>
        <strain evidence="2">20211129_DDA</strain>
        <tissue evidence="2">Liver</tissue>
    </source>
</reference>
<proteinExistence type="predicted"/>
<feature type="region of interest" description="Disordered" evidence="1">
    <location>
        <begin position="1"/>
        <end position="157"/>
    </location>
</feature>
<evidence type="ECO:0000256" key="1">
    <source>
        <dbReference type="SAM" id="MobiDB-lite"/>
    </source>
</evidence>